<feature type="non-terminal residue" evidence="1">
    <location>
        <position position="1"/>
    </location>
</feature>
<evidence type="ECO:0000313" key="1">
    <source>
        <dbReference type="EMBL" id="KTF06845.1"/>
    </source>
</evidence>
<dbReference type="EMBL" id="AYSL01000902">
    <property type="protein sequence ID" value="KTF06845.1"/>
    <property type="molecule type" value="Genomic_DNA"/>
</dbReference>
<organism evidence="1">
    <name type="scientific">marine sediment metagenome</name>
    <dbReference type="NCBI Taxonomy" id="412755"/>
    <lineage>
        <taxon>unclassified sequences</taxon>
        <taxon>metagenomes</taxon>
        <taxon>ecological metagenomes</taxon>
    </lineage>
</organism>
<protein>
    <submittedName>
        <fullName evidence="1">Uncharacterized protein</fullName>
    </submittedName>
</protein>
<proteinExistence type="predicted"/>
<comment type="caution">
    <text evidence="1">The sequence shown here is derived from an EMBL/GenBank/DDBJ whole genome shotgun (WGS) entry which is preliminary data.</text>
</comment>
<accession>A0A1B6NTQ1</accession>
<name>A0A1B6NTQ1_9ZZZZ</name>
<gene>
    <name evidence="1" type="ORF">MGSAQ_001659</name>
</gene>
<sequence length="99" mass="11346">SVGDLSNGDNEMRLAIKGAENFCLDFIRDNGLPRNYMVEKGIPYIAAYMVSCAKNIDYEIFNLYLDSRDYRRIFQREAEKNKGILADMLNEAAQIWSAP</sequence>
<dbReference type="AlphaFoldDB" id="A0A1B6NTQ1"/>
<reference evidence="1" key="1">
    <citation type="submission" date="2013-11" db="EMBL/GenBank/DDBJ databases">
        <title>Microbial diversity, functional groups and degradation webs in Northern and Southern Mediterranean and Red Sea marine crude oil polluted sites.</title>
        <authorList>
            <person name="Daffonchio D."/>
            <person name="Mapelli F."/>
            <person name="Ferrer M."/>
            <person name="Richter M."/>
            <person name="Cherif A."/>
            <person name="Malkawi H.I."/>
            <person name="Yakimov M.M."/>
            <person name="Abdel-Fattah Y.R."/>
            <person name="Blaghen M."/>
            <person name="Golyshin P.N."/>
            <person name="Kalogerakis N."/>
            <person name="Boon N."/>
            <person name="Magagnini M."/>
            <person name="Fava F."/>
        </authorList>
    </citation>
    <scope>NUCLEOTIDE SEQUENCE</scope>
</reference>